<evidence type="ECO:0000313" key="1">
    <source>
        <dbReference type="EMBL" id="CAH1520912.1"/>
    </source>
</evidence>
<organism evidence="1 2">
    <name type="scientific">Vibrio owensii</name>
    <dbReference type="NCBI Taxonomy" id="696485"/>
    <lineage>
        <taxon>Bacteria</taxon>
        <taxon>Pseudomonadati</taxon>
        <taxon>Pseudomonadota</taxon>
        <taxon>Gammaproteobacteria</taxon>
        <taxon>Vibrionales</taxon>
        <taxon>Vibrionaceae</taxon>
        <taxon>Vibrio</taxon>
    </lineage>
</organism>
<evidence type="ECO:0000313" key="2">
    <source>
        <dbReference type="Proteomes" id="UP001295420"/>
    </source>
</evidence>
<protein>
    <recommendedName>
        <fullName evidence="3">Lipoprotein</fullName>
    </recommendedName>
</protein>
<sequence>MHHNLYKRKFPYAVVAMAIALAGCNGEGDNAKDTGSPESTVPATIVAQNATFITQHDANYEVDLSDKVSVSDGKSFRLVEVTSLTQDAECYPLEQTEQAFTIAADTSKSCTYEYKVEVVDAPSIAQASMSSVSAASADSAPTDIAITRVAVTSAEATATSEVEWPAISAVTFVETEVTVDIKDELLFQAAISVPSGFKLSEEISLPYAFPGAPITATVNSLRNTITYTPFFGFEGIERILFSYINESTGEVYLGTLDIAVAFDPNLGLQVEKGGTVDKVKVGEKTTIDIAPFVTSLDDDRFQLIHVDSFNAATAPLNPGFLGNTQLTFETSVVGYHYVSFAVSDNNGAYGYGLVEVPVYDPNKAAQWSGIHSQAQFFTAPLTTSEALMEQIEYSGSFVDDTFTPELSLALFNSSSSQSFCTSNASGRLPTSTELNVLSAEDVETSNNWPVSQQYIASDAGVFKTVDMKTGLASDYVDGNYLVTCVQDEPTPF</sequence>
<dbReference type="Proteomes" id="UP001295420">
    <property type="component" value="Unassembled WGS sequence"/>
</dbReference>
<evidence type="ECO:0008006" key="3">
    <source>
        <dbReference type="Google" id="ProtNLM"/>
    </source>
</evidence>
<comment type="caution">
    <text evidence="1">The sequence shown here is derived from an EMBL/GenBank/DDBJ whole genome shotgun (WGS) entry which is preliminary data.</text>
</comment>
<dbReference type="AlphaFoldDB" id="A0AAU9PY89"/>
<dbReference type="EMBL" id="CAKMTQ010000001">
    <property type="protein sequence ID" value="CAH1520912.1"/>
    <property type="molecule type" value="Genomic_DNA"/>
</dbReference>
<name>A0AAU9PY89_9VIBR</name>
<dbReference type="PROSITE" id="PS51257">
    <property type="entry name" value="PROKAR_LIPOPROTEIN"/>
    <property type="match status" value="1"/>
</dbReference>
<gene>
    <name evidence="1" type="ORF">THF1D04_10492</name>
</gene>
<accession>A0AAU9PY89</accession>
<proteinExistence type="predicted"/>
<reference evidence="1" key="1">
    <citation type="submission" date="2022-01" db="EMBL/GenBank/DDBJ databases">
        <authorList>
            <person name="Lagorce A."/>
        </authorList>
    </citation>
    <scope>NUCLEOTIDE SEQUENCE</scope>
    <source>
        <strain evidence="1">Th15_F1_D04</strain>
    </source>
</reference>
<dbReference type="RefSeq" id="WP_408738823.1">
    <property type="nucleotide sequence ID" value="NZ_CAKMTQ010000001.1"/>
</dbReference>